<dbReference type="EMBL" id="FP929133">
    <property type="protein sequence ID" value="CBX98234.1"/>
    <property type="molecule type" value="Genomic_DNA"/>
</dbReference>
<dbReference type="VEuPathDB" id="FungiDB:LEMA_P096430.1"/>
<reference evidence="3" key="1">
    <citation type="journal article" date="2011" name="Nat. Commun.">
        <title>Effector diversification within compartments of the Leptosphaeria maculans genome affected by Repeat-Induced Point mutations.</title>
        <authorList>
            <person name="Rouxel T."/>
            <person name="Grandaubert J."/>
            <person name="Hane J.K."/>
            <person name="Hoede C."/>
            <person name="van de Wouw A.P."/>
            <person name="Couloux A."/>
            <person name="Dominguez V."/>
            <person name="Anthouard V."/>
            <person name="Bally P."/>
            <person name="Bourras S."/>
            <person name="Cozijnsen A.J."/>
            <person name="Ciuffetti L.M."/>
            <person name="Degrave A."/>
            <person name="Dilmaghani A."/>
            <person name="Duret L."/>
            <person name="Fudal I."/>
            <person name="Goodwin S.B."/>
            <person name="Gout L."/>
            <person name="Glaser N."/>
            <person name="Linglin J."/>
            <person name="Kema G.H.J."/>
            <person name="Lapalu N."/>
            <person name="Lawrence C.B."/>
            <person name="May K."/>
            <person name="Meyer M."/>
            <person name="Ollivier B."/>
            <person name="Poulain J."/>
            <person name="Schoch C.L."/>
            <person name="Simon A."/>
            <person name="Spatafora J.W."/>
            <person name="Stachowiak A."/>
            <person name="Turgeon B.G."/>
            <person name="Tyler B.M."/>
            <person name="Vincent D."/>
            <person name="Weissenbach J."/>
            <person name="Amselem J."/>
            <person name="Quesneville H."/>
            <person name="Oliver R.P."/>
            <person name="Wincker P."/>
            <person name="Balesdent M.-H."/>
            <person name="Howlett B.J."/>
        </authorList>
    </citation>
    <scope>NUCLEOTIDE SEQUENCE [LARGE SCALE GENOMIC DNA]</scope>
    <source>
        <strain evidence="3">JN3 / isolate v23.1.3 / race Av1-4-5-6-7-8</strain>
    </source>
</reference>
<sequence>MQDAKPCWTTACLSEWPTFTMCACWVVGLVGKFKVVVRLYIVRAQATLSLTYALAASTALGLPRALHAAVRNLDSVFDRLGWCETCHVILIRGRRPTATTVPTQHSLSASKGAATVQTASLNEWCFSTTTYKAPYYCVSTLVLVLVVWPSSSLEPSPTSLTVDYRATLRIGLVLATCFFFFPLAYDNVPWASTYHALVKQTKHAGVRQKRGGRRTGPFEAATQGSVEYRAPAAFVSASQTALYLRDWRLHAKPFLLDKG</sequence>
<dbReference type="AlphaFoldDB" id="E5A3M1"/>
<feature type="transmembrane region" description="Helical" evidence="1">
    <location>
        <begin position="166"/>
        <end position="185"/>
    </location>
</feature>
<accession>E5A3M1</accession>
<evidence type="ECO:0000313" key="2">
    <source>
        <dbReference type="EMBL" id="CBX98234.1"/>
    </source>
</evidence>
<protein>
    <submittedName>
        <fullName evidence="2">Predicted protein</fullName>
    </submittedName>
</protein>
<keyword evidence="3" id="KW-1185">Reference proteome</keyword>
<keyword evidence="1" id="KW-0812">Transmembrane</keyword>
<keyword evidence="1" id="KW-0472">Membrane</keyword>
<dbReference type="HOGENOM" id="CLU_1073902_0_0_1"/>
<dbReference type="Proteomes" id="UP000002668">
    <property type="component" value="Genome"/>
</dbReference>
<name>E5A3M1_LEPMJ</name>
<keyword evidence="1" id="KW-1133">Transmembrane helix</keyword>
<evidence type="ECO:0000313" key="3">
    <source>
        <dbReference type="Proteomes" id="UP000002668"/>
    </source>
</evidence>
<evidence type="ECO:0000256" key="1">
    <source>
        <dbReference type="SAM" id="Phobius"/>
    </source>
</evidence>
<proteinExistence type="predicted"/>
<organism evidence="3">
    <name type="scientific">Leptosphaeria maculans (strain JN3 / isolate v23.1.3 / race Av1-4-5-6-7-8)</name>
    <name type="common">Blackleg fungus</name>
    <name type="synonym">Phoma lingam</name>
    <dbReference type="NCBI Taxonomy" id="985895"/>
    <lineage>
        <taxon>Eukaryota</taxon>
        <taxon>Fungi</taxon>
        <taxon>Dikarya</taxon>
        <taxon>Ascomycota</taxon>
        <taxon>Pezizomycotina</taxon>
        <taxon>Dothideomycetes</taxon>
        <taxon>Pleosporomycetidae</taxon>
        <taxon>Pleosporales</taxon>
        <taxon>Pleosporineae</taxon>
        <taxon>Leptosphaeriaceae</taxon>
        <taxon>Plenodomus</taxon>
        <taxon>Plenodomus lingam/Leptosphaeria maculans species complex</taxon>
    </lineage>
</organism>
<feature type="transmembrane region" description="Helical" evidence="1">
    <location>
        <begin position="133"/>
        <end position="151"/>
    </location>
</feature>
<dbReference type="InParanoid" id="E5A3M1"/>
<gene>
    <name evidence="2" type="ORF">LEMA_P096430.1</name>
</gene>